<evidence type="ECO:0000256" key="1">
    <source>
        <dbReference type="SAM" id="Coils"/>
    </source>
</evidence>
<keyword evidence="4" id="KW-1185">Reference proteome</keyword>
<dbReference type="RefSeq" id="WP_313834675.1">
    <property type="nucleotide sequence ID" value="NZ_JAQOUE010000002.1"/>
</dbReference>
<feature type="transmembrane region" description="Helical" evidence="2">
    <location>
        <begin position="12"/>
        <end position="32"/>
    </location>
</feature>
<protein>
    <submittedName>
        <fullName evidence="3">DUF2959 domain-containing protein</fullName>
    </submittedName>
</protein>
<reference evidence="3 4" key="1">
    <citation type="journal article" date="2023" name="ISME J.">
        <title>Cultivation and genomic characterization of novel and ubiquitous marine nitrite-oxidizing bacteria from the Nitrospirales.</title>
        <authorList>
            <person name="Mueller A.J."/>
            <person name="Daebeler A."/>
            <person name="Herbold C.W."/>
            <person name="Kirkegaard R.H."/>
            <person name="Daims H."/>
        </authorList>
    </citation>
    <scope>NUCLEOTIDE SEQUENCE [LARGE SCALE GENOMIC DNA]</scope>
    <source>
        <strain evidence="3 4">EB</strain>
    </source>
</reference>
<dbReference type="EMBL" id="JAQOUE010000002">
    <property type="protein sequence ID" value="MDT7044089.1"/>
    <property type="molecule type" value="Genomic_DNA"/>
</dbReference>
<comment type="caution">
    <text evidence="3">The sequence shown here is derived from an EMBL/GenBank/DDBJ whole genome shotgun (WGS) entry which is preliminary data.</text>
</comment>
<keyword evidence="2" id="KW-0812">Transmembrane</keyword>
<dbReference type="Proteomes" id="UP001250932">
    <property type="component" value="Unassembled WGS sequence"/>
</dbReference>
<keyword evidence="2" id="KW-1133">Transmembrane helix</keyword>
<gene>
    <name evidence="3" type="ORF">PPG34_17195</name>
</gene>
<dbReference type="Pfam" id="PF11172">
    <property type="entry name" value="DUF2959"/>
    <property type="match status" value="1"/>
</dbReference>
<name>A0ABU3KCA2_9BACT</name>
<accession>A0ABU3KCA2</accession>
<organism evidence="3 4">
    <name type="scientific">Candidatus Nitronereus thalassa</name>
    <dbReference type="NCBI Taxonomy" id="3020898"/>
    <lineage>
        <taxon>Bacteria</taxon>
        <taxon>Pseudomonadati</taxon>
        <taxon>Nitrospirota</taxon>
        <taxon>Nitrospiria</taxon>
        <taxon>Nitrospirales</taxon>
        <taxon>Nitrospiraceae</taxon>
        <taxon>Candidatus Nitronereus</taxon>
    </lineage>
</organism>
<sequence length="220" mass="24990">MYQSLLSKMGIIITGMVLVMICGGCQTAYYGAMEKLGYHKRDLLVSDVQKARDSQEEAKDQFKTAFEQFSTVLNFEGGELQDKYEKLNAEYERSESKAQAVHDRIASVENVSEALFDEWELELHQYSNASLRRASQQKLEQTRKQYGQLIKAMKRAETKMEPVIAAFKDQVLFLKHNLNAQAIASLKQELVSVEGNISSLIKDMEKSIKEADSFIAAMQE</sequence>
<dbReference type="InterPro" id="IPR021342">
    <property type="entry name" value="DUF2959"/>
</dbReference>
<keyword evidence="1" id="KW-0175">Coiled coil</keyword>
<proteinExistence type="predicted"/>
<evidence type="ECO:0000256" key="2">
    <source>
        <dbReference type="SAM" id="Phobius"/>
    </source>
</evidence>
<feature type="coiled-coil region" evidence="1">
    <location>
        <begin position="77"/>
        <end position="104"/>
    </location>
</feature>
<keyword evidence="2" id="KW-0472">Membrane</keyword>
<evidence type="ECO:0000313" key="4">
    <source>
        <dbReference type="Proteomes" id="UP001250932"/>
    </source>
</evidence>
<evidence type="ECO:0000313" key="3">
    <source>
        <dbReference type="EMBL" id="MDT7044089.1"/>
    </source>
</evidence>